<feature type="domain" description="ATP synthase alpha subunit C-terminal" evidence="15">
    <location>
        <begin position="383"/>
        <end position="507"/>
    </location>
</feature>
<dbReference type="SUPFAM" id="SSF47917">
    <property type="entry name" value="C-terminal domain of alpha and beta subunits of F1 ATP synthase"/>
    <property type="match status" value="1"/>
</dbReference>
<evidence type="ECO:0000256" key="3">
    <source>
        <dbReference type="ARBA" id="ARBA00022448"/>
    </source>
</evidence>
<dbReference type="Gene3D" id="2.40.30.20">
    <property type="match status" value="1"/>
</dbReference>
<comment type="function">
    <text evidence="12">Produces ATP from ADP in the presence of a proton gradient across the membrane. The alpha chain is a regulatory subunit.</text>
</comment>
<organism evidence="17 18">
    <name type="scientific">Arthrobacter nitrophenolicus</name>
    <dbReference type="NCBI Taxonomy" id="683150"/>
    <lineage>
        <taxon>Bacteria</taxon>
        <taxon>Bacillati</taxon>
        <taxon>Actinomycetota</taxon>
        <taxon>Actinomycetes</taxon>
        <taxon>Micrococcales</taxon>
        <taxon>Micrococcaceae</taxon>
        <taxon>Arthrobacter</taxon>
    </lineage>
</organism>
<keyword evidence="11 12" id="KW-0066">ATP synthesis</keyword>
<evidence type="ECO:0000256" key="8">
    <source>
        <dbReference type="ARBA" id="ARBA00023065"/>
    </source>
</evidence>
<keyword evidence="8 12" id="KW-0406">Ion transport</keyword>
<comment type="caution">
    <text evidence="17">The sequence shown here is derived from an EMBL/GenBank/DDBJ whole genome shotgun (WGS) entry which is preliminary data.</text>
</comment>
<feature type="binding site" evidence="12">
    <location>
        <begin position="173"/>
        <end position="180"/>
    </location>
    <ligand>
        <name>ATP</name>
        <dbReference type="ChEBI" id="CHEBI:30616"/>
    </ligand>
</feature>
<dbReference type="CDD" id="cd18113">
    <property type="entry name" value="ATP-synt_F1_alpha_C"/>
    <property type="match status" value="1"/>
</dbReference>
<keyword evidence="7 12" id="KW-1278">Translocase</keyword>
<evidence type="ECO:0000256" key="9">
    <source>
        <dbReference type="ARBA" id="ARBA00023136"/>
    </source>
</evidence>
<dbReference type="PANTHER" id="PTHR48082">
    <property type="entry name" value="ATP SYNTHASE SUBUNIT ALPHA, MITOCHONDRIAL"/>
    <property type="match status" value="1"/>
</dbReference>
<dbReference type="Gene3D" id="1.20.150.20">
    <property type="entry name" value="ATP synthase alpha/beta chain, C-terminal domain"/>
    <property type="match status" value="1"/>
</dbReference>
<evidence type="ECO:0000256" key="2">
    <source>
        <dbReference type="ARBA" id="ARBA00008936"/>
    </source>
</evidence>
<evidence type="ECO:0000256" key="5">
    <source>
        <dbReference type="ARBA" id="ARBA00022741"/>
    </source>
</evidence>
<dbReference type="AlphaFoldDB" id="A0A4R5Y9Y7"/>
<evidence type="ECO:0000259" key="16">
    <source>
        <dbReference type="Pfam" id="PF02874"/>
    </source>
</evidence>
<dbReference type="Pfam" id="PF00006">
    <property type="entry name" value="ATP-synt_ab"/>
    <property type="match status" value="1"/>
</dbReference>
<accession>A0A4R5Y9Y7</accession>
<proteinExistence type="inferred from homology"/>
<evidence type="ECO:0000313" key="18">
    <source>
        <dbReference type="Proteomes" id="UP000294621"/>
    </source>
</evidence>
<gene>
    <name evidence="12" type="primary">atpA</name>
    <name evidence="17" type="ORF">E2R57_03080</name>
</gene>
<dbReference type="FunFam" id="1.20.150.20:FF:000001">
    <property type="entry name" value="ATP synthase subunit alpha"/>
    <property type="match status" value="1"/>
</dbReference>
<keyword evidence="9 12" id="KW-0472">Membrane</keyword>
<evidence type="ECO:0000256" key="10">
    <source>
        <dbReference type="ARBA" id="ARBA00023196"/>
    </source>
</evidence>
<dbReference type="CDD" id="cd18116">
    <property type="entry name" value="ATP-synt_F1_alpha_N"/>
    <property type="match status" value="1"/>
</dbReference>
<dbReference type="OrthoDB" id="9803053at2"/>
<evidence type="ECO:0000256" key="12">
    <source>
        <dbReference type="HAMAP-Rule" id="MF_01346"/>
    </source>
</evidence>
<feature type="region of interest" description="Disordered" evidence="13">
    <location>
        <begin position="525"/>
        <end position="545"/>
    </location>
</feature>
<sequence length="545" mass="58964">MAELTINADDVRNALNEFAASYEPGNAERVEVGRVTTASDGIARVEGLPSVMANELLRFEDGTLGLAQNLDVREIGVIVLGDFTGIEEGQEVHRTGQVLSVPVGDAFLGRVVDPLGVPIDDLGEIKAETTRALELQAPGVTQRKSVHEPMQTGLKAIDAMIPIGRGQRQLIIGDRQTGKSAIAIDTIINQKANWASGDVTKQVRCIYVAIGQKASTIAAIRQTLEDNGALEYTTIVASPASDPAGFKYLAPYAGSAIGQHWMYGGKHVLIVFDDLSKQAEAYRAVSLLLRRPPGREAYPGDVFYLHSRLLERCAKLSDELGAGSMTGLPLIETKANDVSAYIPTNVISITDGQIFLQSDLFNANQRPAVDVGVSVSRVGGAAQVKSMKKVSGTLKLDLAQYRDMQAFAMFASDLDAASRQQLTRGARLMELLKQGQYSPFPVENQVVSIWAGTNGYLDDVPVEDISRFEREFLDHLGRKSSILTTLAQTNVLDDDTVAALKSAIIDFKKGFFGEGDNHLVGAGHEEHESISEGDVDQEKIVKQKR</sequence>
<evidence type="ECO:0000256" key="7">
    <source>
        <dbReference type="ARBA" id="ARBA00022967"/>
    </source>
</evidence>
<evidence type="ECO:0000256" key="11">
    <source>
        <dbReference type="ARBA" id="ARBA00023310"/>
    </source>
</evidence>
<keyword evidence="3 12" id="KW-0813">Transport</keyword>
<dbReference type="RefSeq" id="WP_133346271.1">
    <property type="nucleotide sequence ID" value="NZ_SMZQ01000001.1"/>
</dbReference>
<keyword evidence="12" id="KW-0375">Hydrogen ion transport</keyword>
<feature type="site" description="Required for activity" evidence="12">
    <location>
        <position position="374"/>
    </location>
</feature>
<evidence type="ECO:0000259" key="15">
    <source>
        <dbReference type="Pfam" id="PF00306"/>
    </source>
</evidence>
<comment type="similarity">
    <text evidence="2 12">Belongs to the ATPase alpha/beta chains family.</text>
</comment>
<feature type="domain" description="ATPase F1/V1/A1 complex alpha/beta subunit N-terminal" evidence="16">
    <location>
        <begin position="31"/>
        <end position="96"/>
    </location>
</feature>
<dbReference type="InterPro" id="IPR036121">
    <property type="entry name" value="ATPase_F1/V1/A1_a/bsu_N_sf"/>
</dbReference>
<evidence type="ECO:0000256" key="4">
    <source>
        <dbReference type="ARBA" id="ARBA00022475"/>
    </source>
</evidence>
<dbReference type="InterPro" id="IPR038376">
    <property type="entry name" value="ATP_synth_asu_C_sf"/>
</dbReference>
<evidence type="ECO:0000256" key="6">
    <source>
        <dbReference type="ARBA" id="ARBA00022840"/>
    </source>
</evidence>
<comment type="subcellular location">
    <subcellularLocation>
        <location evidence="12">Cell membrane</location>
        <topology evidence="12">Peripheral membrane protein</topology>
    </subcellularLocation>
    <subcellularLocation>
        <location evidence="1">Membrane</location>
    </subcellularLocation>
</comment>
<evidence type="ECO:0000259" key="14">
    <source>
        <dbReference type="Pfam" id="PF00006"/>
    </source>
</evidence>
<dbReference type="Pfam" id="PF00306">
    <property type="entry name" value="ATP-synt_ab_C"/>
    <property type="match status" value="1"/>
</dbReference>
<dbReference type="NCBIfam" id="TIGR00962">
    <property type="entry name" value="atpA"/>
    <property type="match status" value="1"/>
</dbReference>
<dbReference type="InterPro" id="IPR027417">
    <property type="entry name" value="P-loop_NTPase"/>
</dbReference>
<evidence type="ECO:0000256" key="1">
    <source>
        <dbReference type="ARBA" id="ARBA00004370"/>
    </source>
</evidence>
<keyword evidence="5 12" id="KW-0547">Nucleotide-binding</keyword>
<evidence type="ECO:0000313" key="17">
    <source>
        <dbReference type="EMBL" id="TDL41649.1"/>
    </source>
</evidence>
<dbReference type="FunFam" id="3.40.50.300:FF:000002">
    <property type="entry name" value="ATP synthase subunit alpha"/>
    <property type="match status" value="1"/>
</dbReference>
<dbReference type="InterPro" id="IPR023366">
    <property type="entry name" value="ATP_synth_asu-like_sf"/>
</dbReference>
<dbReference type="InterPro" id="IPR020003">
    <property type="entry name" value="ATPase_a/bsu_AS"/>
</dbReference>
<dbReference type="Gene3D" id="3.40.50.300">
    <property type="entry name" value="P-loop containing nucleotide triphosphate hydrolases"/>
    <property type="match status" value="1"/>
</dbReference>
<dbReference type="NCBIfam" id="NF009884">
    <property type="entry name" value="PRK13343.1"/>
    <property type="match status" value="1"/>
</dbReference>
<dbReference type="GO" id="GO:0005524">
    <property type="term" value="F:ATP binding"/>
    <property type="evidence" value="ECO:0007669"/>
    <property type="project" value="UniProtKB-UniRule"/>
</dbReference>
<dbReference type="InterPro" id="IPR033732">
    <property type="entry name" value="ATP_synth_F1_a_nt-bd_dom"/>
</dbReference>
<dbReference type="GO" id="GO:0005886">
    <property type="term" value="C:plasma membrane"/>
    <property type="evidence" value="ECO:0007669"/>
    <property type="project" value="UniProtKB-SubCell"/>
</dbReference>
<protein>
    <recommendedName>
        <fullName evidence="12">ATP synthase subunit alpha</fullName>
        <ecNumber evidence="12">7.1.2.2</ecNumber>
    </recommendedName>
    <alternativeName>
        <fullName evidence="12">ATP synthase F1 sector subunit alpha</fullName>
    </alternativeName>
    <alternativeName>
        <fullName evidence="12">F-ATPase subunit alpha</fullName>
    </alternativeName>
</protein>
<dbReference type="HAMAP" id="MF_01346">
    <property type="entry name" value="ATP_synth_alpha_bact"/>
    <property type="match status" value="1"/>
</dbReference>
<dbReference type="PROSITE" id="PS00152">
    <property type="entry name" value="ATPASE_ALPHA_BETA"/>
    <property type="match status" value="1"/>
</dbReference>
<feature type="domain" description="ATPase F1/V1/A1 complex alpha/beta subunit nucleotide-binding" evidence="14">
    <location>
        <begin position="153"/>
        <end position="376"/>
    </location>
</feature>
<dbReference type="EMBL" id="SMZQ01000001">
    <property type="protein sequence ID" value="TDL41649.1"/>
    <property type="molecule type" value="Genomic_DNA"/>
</dbReference>
<evidence type="ECO:0000256" key="13">
    <source>
        <dbReference type="SAM" id="MobiDB-lite"/>
    </source>
</evidence>
<dbReference type="STRING" id="683150.G205_02228"/>
<dbReference type="GO" id="GO:0045259">
    <property type="term" value="C:proton-transporting ATP synthase complex"/>
    <property type="evidence" value="ECO:0007669"/>
    <property type="project" value="UniProtKB-KW"/>
</dbReference>
<dbReference type="InterPro" id="IPR004100">
    <property type="entry name" value="ATPase_F1/V1/A1_a/bsu_N"/>
</dbReference>
<dbReference type="InterPro" id="IPR000793">
    <property type="entry name" value="ATP_synth_asu_C"/>
</dbReference>
<dbReference type="SUPFAM" id="SSF52540">
    <property type="entry name" value="P-loop containing nucleoside triphosphate hydrolases"/>
    <property type="match status" value="1"/>
</dbReference>
<reference evidence="17 18" key="1">
    <citation type="submission" date="2019-03" db="EMBL/GenBank/DDBJ databases">
        <title>Genome Sequencing and Assembly of Various Microbes Isolated from Partially Reclaimed Soil and Acid Mine Drainage (AMD) Site.</title>
        <authorList>
            <person name="Steinbock B."/>
            <person name="Bechtold R."/>
            <person name="Sevigny J.L."/>
            <person name="Thomas D."/>
            <person name="Cuthill L.R."/>
            <person name="Aveiro Johannsen E.J."/>
            <person name="Thomas K."/>
            <person name="Ghosh A."/>
        </authorList>
    </citation>
    <scope>NUCLEOTIDE SEQUENCE [LARGE SCALE GENOMIC DNA]</scope>
    <source>
        <strain evidence="17 18">S-A1</strain>
    </source>
</reference>
<keyword evidence="10 12" id="KW-0139">CF(1)</keyword>
<dbReference type="InterPro" id="IPR005294">
    <property type="entry name" value="ATP_synth_F1_asu"/>
</dbReference>
<dbReference type="Pfam" id="PF02874">
    <property type="entry name" value="ATP-synt_ab_N"/>
    <property type="match status" value="1"/>
</dbReference>
<dbReference type="SUPFAM" id="SSF50615">
    <property type="entry name" value="N-terminal domain of alpha and beta subunits of F1 ATP synthase"/>
    <property type="match status" value="1"/>
</dbReference>
<dbReference type="InterPro" id="IPR000194">
    <property type="entry name" value="ATPase_F1/V1/A1_a/bsu_nucl-bd"/>
</dbReference>
<dbReference type="Proteomes" id="UP000294621">
    <property type="component" value="Unassembled WGS sequence"/>
</dbReference>
<dbReference type="PANTHER" id="PTHR48082:SF2">
    <property type="entry name" value="ATP SYNTHASE SUBUNIT ALPHA, MITOCHONDRIAL"/>
    <property type="match status" value="1"/>
</dbReference>
<keyword evidence="6 12" id="KW-0067">ATP-binding</keyword>
<comment type="catalytic activity">
    <reaction evidence="12">
        <text>ATP + H2O + 4 H(+)(in) = ADP + phosphate + 5 H(+)(out)</text>
        <dbReference type="Rhea" id="RHEA:57720"/>
        <dbReference type="ChEBI" id="CHEBI:15377"/>
        <dbReference type="ChEBI" id="CHEBI:15378"/>
        <dbReference type="ChEBI" id="CHEBI:30616"/>
        <dbReference type="ChEBI" id="CHEBI:43474"/>
        <dbReference type="ChEBI" id="CHEBI:456216"/>
        <dbReference type="EC" id="7.1.2.2"/>
    </reaction>
</comment>
<dbReference type="EC" id="7.1.2.2" evidence="12"/>
<dbReference type="GO" id="GO:0043531">
    <property type="term" value="F:ADP binding"/>
    <property type="evidence" value="ECO:0007669"/>
    <property type="project" value="TreeGrafter"/>
</dbReference>
<dbReference type="CDD" id="cd01132">
    <property type="entry name" value="F1-ATPase_alpha_CD"/>
    <property type="match status" value="1"/>
</dbReference>
<keyword evidence="4 12" id="KW-1003">Cell membrane</keyword>
<dbReference type="GO" id="GO:0046933">
    <property type="term" value="F:proton-transporting ATP synthase activity, rotational mechanism"/>
    <property type="evidence" value="ECO:0007669"/>
    <property type="project" value="UniProtKB-UniRule"/>
</dbReference>
<name>A0A4R5Y9Y7_9MICC</name>